<dbReference type="InterPro" id="IPR029063">
    <property type="entry name" value="SAM-dependent_MTases_sf"/>
</dbReference>
<protein>
    <submittedName>
        <fullName evidence="2">Methyltransferase domain-containing protein</fullName>
    </submittedName>
</protein>
<dbReference type="GO" id="GO:0008757">
    <property type="term" value="F:S-adenosylmethionine-dependent methyltransferase activity"/>
    <property type="evidence" value="ECO:0007669"/>
    <property type="project" value="InterPro"/>
</dbReference>
<proteinExistence type="predicted"/>
<feature type="domain" description="Methyltransferase type 11" evidence="1">
    <location>
        <begin position="62"/>
        <end position="109"/>
    </location>
</feature>
<comment type="caution">
    <text evidence="2">The sequence shown here is derived from an EMBL/GenBank/DDBJ whole genome shotgun (WGS) entry which is preliminary data.</text>
</comment>
<gene>
    <name evidence="2" type="ORF">H3H45_05570</name>
</gene>
<dbReference type="InterPro" id="IPR013216">
    <property type="entry name" value="Methyltransf_11"/>
</dbReference>
<dbReference type="Gene3D" id="3.40.50.150">
    <property type="entry name" value="Vaccinia Virus protein VP39"/>
    <property type="match status" value="1"/>
</dbReference>
<evidence type="ECO:0000313" key="3">
    <source>
        <dbReference type="Proteomes" id="UP000581189"/>
    </source>
</evidence>
<evidence type="ECO:0000259" key="1">
    <source>
        <dbReference type="Pfam" id="PF08241"/>
    </source>
</evidence>
<keyword evidence="2" id="KW-0489">Methyltransferase</keyword>
<keyword evidence="2" id="KW-0808">Transferase</keyword>
<dbReference type="GO" id="GO:0032259">
    <property type="term" value="P:methylation"/>
    <property type="evidence" value="ECO:0007669"/>
    <property type="project" value="UniProtKB-KW"/>
</dbReference>
<dbReference type="RefSeq" id="WP_182832718.1">
    <property type="nucleotide sequence ID" value="NZ_JACJFN010000001.1"/>
</dbReference>
<organism evidence="2 3">
    <name type="scientific">Aquipseudomonas guryensis</name>
    <dbReference type="NCBI Taxonomy" id="2759165"/>
    <lineage>
        <taxon>Bacteria</taxon>
        <taxon>Pseudomonadati</taxon>
        <taxon>Pseudomonadota</taxon>
        <taxon>Gammaproteobacteria</taxon>
        <taxon>Pseudomonadales</taxon>
        <taxon>Pseudomonadaceae</taxon>
        <taxon>Aquipseudomonas</taxon>
    </lineage>
</organism>
<evidence type="ECO:0000313" key="2">
    <source>
        <dbReference type="EMBL" id="MBB1518701.1"/>
    </source>
</evidence>
<dbReference type="SUPFAM" id="SSF53335">
    <property type="entry name" value="S-adenosyl-L-methionine-dependent methyltransferases"/>
    <property type="match status" value="1"/>
</dbReference>
<name>A0A7W4D9W5_9GAMM</name>
<reference evidence="2 3" key="1">
    <citation type="submission" date="2020-08" db="EMBL/GenBank/DDBJ databases">
        <authorList>
            <person name="Kim C.M."/>
        </authorList>
    </citation>
    <scope>NUCLEOTIDE SEQUENCE [LARGE SCALE GENOMIC DNA]</scope>
    <source>
        <strain evidence="2 3">SR9</strain>
    </source>
</reference>
<sequence length="196" mass="22225">MRNHLRRFIELSTKTIRLETPVFEFGALQVHGDSELEDLRPLFPGQTYVGCDMRPGAGVDMVLNLHHLDLPDASVGTAICMDTMEHVEYPRQAIDELHRVLQPNGVLIMSSVMNFPIHGYPNDYWRFTPEGFRSLLKNFNSSFVGFDGPEDFPRTIVAVAFKGEAPDLAAFNAEFLAWQARNNKNIEHITRHGLKS</sequence>
<dbReference type="AlphaFoldDB" id="A0A7W4D9W5"/>
<dbReference type="EMBL" id="JACJFN010000001">
    <property type="protein sequence ID" value="MBB1518701.1"/>
    <property type="molecule type" value="Genomic_DNA"/>
</dbReference>
<dbReference type="Proteomes" id="UP000581189">
    <property type="component" value="Unassembled WGS sequence"/>
</dbReference>
<keyword evidence="3" id="KW-1185">Reference proteome</keyword>
<accession>A0A7W4D9W5</accession>
<dbReference type="Pfam" id="PF08241">
    <property type="entry name" value="Methyltransf_11"/>
    <property type="match status" value="1"/>
</dbReference>